<dbReference type="Proteomes" id="UP000790787">
    <property type="component" value="Chromosome 8"/>
</dbReference>
<accession>A0AC58RV82</accession>
<reference evidence="2" key="2">
    <citation type="submission" date="2025-08" db="UniProtKB">
        <authorList>
            <consortium name="RefSeq"/>
        </authorList>
    </citation>
    <scope>IDENTIFICATION</scope>
    <source>
        <tissue evidence="2">Leaf</tissue>
    </source>
</reference>
<gene>
    <name evidence="2" type="primary">LOC142163251</name>
</gene>
<sequence length="320" mass="36256">MDTSYNFLLGRPWILAAWVVPSTLHQMVKFEHEDQEIVVHGEDEQSIYREPSVPCLEAREGSEHIVYQALEVVVVDQCEEGNPCPQLFLSNASIMVAKEMIRHGYKPEKGLKTSLQGITEPITPAASEKFFGVGFQPTPTDGKWADDRKNNGWQKQIKFKTDISDNIKEEVTKQLKAGVIQVVRYTTWLANVVPVPKIDGKTRVCVDYRDLNKASPKDNFPLANIHILVDNCAKHEIQSFMDCYVGYYQVLMDEEDAEKTAFTIPWGTYCYSVVPFGPKNAGMQSKGTMYNPSAAITLSDWDNEGFHFRYPKHSNPLLTL</sequence>
<dbReference type="RefSeq" id="XP_075076620.1">
    <property type="nucleotide sequence ID" value="XM_075220519.1"/>
</dbReference>
<keyword evidence="1" id="KW-1185">Reference proteome</keyword>
<organism evidence="1 2">
    <name type="scientific">Nicotiana tabacum</name>
    <name type="common">Common tobacco</name>
    <dbReference type="NCBI Taxonomy" id="4097"/>
    <lineage>
        <taxon>Eukaryota</taxon>
        <taxon>Viridiplantae</taxon>
        <taxon>Streptophyta</taxon>
        <taxon>Embryophyta</taxon>
        <taxon>Tracheophyta</taxon>
        <taxon>Spermatophyta</taxon>
        <taxon>Magnoliopsida</taxon>
        <taxon>eudicotyledons</taxon>
        <taxon>Gunneridae</taxon>
        <taxon>Pentapetalae</taxon>
        <taxon>asterids</taxon>
        <taxon>lamiids</taxon>
        <taxon>Solanales</taxon>
        <taxon>Solanaceae</taxon>
        <taxon>Nicotianoideae</taxon>
        <taxon>Nicotianeae</taxon>
        <taxon>Nicotiana</taxon>
    </lineage>
</organism>
<proteinExistence type="predicted"/>
<reference evidence="1" key="1">
    <citation type="journal article" date="2014" name="Nat. Commun.">
        <title>The tobacco genome sequence and its comparison with those of tomato and potato.</title>
        <authorList>
            <person name="Sierro N."/>
            <person name="Battey J.N."/>
            <person name="Ouadi S."/>
            <person name="Bakaher N."/>
            <person name="Bovet L."/>
            <person name="Willig A."/>
            <person name="Goepfert S."/>
            <person name="Peitsch M.C."/>
            <person name="Ivanov N.V."/>
        </authorList>
    </citation>
    <scope>NUCLEOTIDE SEQUENCE [LARGE SCALE GENOMIC DNA]</scope>
</reference>
<evidence type="ECO:0000313" key="1">
    <source>
        <dbReference type="Proteomes" id="UP000790787"/>
    </source>
</evidence>
<name>A0AC58RV82_TOBAC</name>
<protein>
    <submittedName>
        <fullName evidence="2">Uncharacterized protein LOC142163251</fullName>
    </submittedName>
</protein>
<evidence type="ECO:0000313" key="2">
    <source>
        <dbReference type="RefSeq" id="XP_075076620.1"/>
    </source>
</evidence>